<protein>
    <submittedName>
        <fullName evidence="1">Uncharacterized protein</fullName>
    </submittedName>
</protein>
<name>A0A194WYY5_MOLSC</name>
<evidence type="ECO:0000313" key="1">
    <source>
        <dbReference type="EMBL" id="KUJ12904.1"/>
    </source>
</evidence>
<dbReference type="Proteomes" id="UP000070700">
    <property type="component" value="Unassembled WGS sequence"/>
</dbReference>
<accession>A0A194WYY5</accession>
<evidence type="ECO:0000313" key="2">
    <source>
        <dbReference type="Proteomes" id="UP000070700"/>
    </source>
</evidence>
<reference evidence="1 2" key="1">
    <citation type="submission" date="2015-10" db="EMBL/GenBank/DDBJ databases">
        <title>Full genome of DAOMC 229536 Phialocephala scopiformis, a fungal endophyte of spruce producing the potent anti-insectan compound rugulosin.</title>
        <authorList>
            <consortium name="DOE Joint Genome Institute"/>
            <person name="Walker A.K."/>
            <person name="Frasz S.L."/>
            <person name="Seifert K.A."/>
            <person name="Miller J.D."/>
            <person name="Mondo S.J."/>
            <person name="Labutti K."/>
            <person name="Lipzen A."/>
            <person name="Dockter R."/>
            <person name="Kennedy M."/>
            <person name="Grigoriev I.V."/>
            <person name="Spatafora J.W."/>
        </authorList>
    </citation>
    <scope>NUCLEOTIDE SEQUENCE [LARGE SCALE GENOMIC DNA]</scope>
    <source>
        <strain evidence="1 2">CBS 120377</strain>
    </source>
</reference>
<dbReference type="KEGG" id="psco:LY89DRAFT_196620"/>
<keyword evidence="2" id="KW-1185">Reference proteome</keyword>
<dbReference type="EMBL" id="KQ947423">
    <property type="protein sequence ID" value="KUJ12904.1"/>
    <property type="molecule type" value="Genomic_DNA"/>
</dbReference>
<dbReference type="GeneID" id="28815477"/>
<dbReference type="RefSeq" id="XP_018067259.1">
    <property type="nucleotide sequence ID" value="XM_018205751.1"/>
</dbReference>
<dbReference type="OrthoDB" id="1577640at2759"/>
<proteinExistence type="predicted"/>
<dbReference type="AlphaFoldDB" id="A0A194WYY5"/>
<organism evidence="1 2">
    <name type="scientific">Mollisia scopiformis</name>
    <name type="common">Conifer needle endophyte fungus</name>
    <name type="synonym">Phialocephala scopiformis</name>
    <dbReference type="NCBI Taxonomy" id="149040"/>
    <lineage>
        <taxon>Eukaryota</taxon>
        <taxon>Fungi</taxon>
        <taxon>Dikarya</taxon>
        <taxon>Ascomycota</taxon>
        <taxon>Pezizomycotina</taxon>
        <taxon>Leotiomycetes</taxon>
        <taxon>Helotiales</taxon>
        <taxon>Mollisiaceae</taxon>
        <taxon>Mollisia</taxon>
    </lineage>
</organism>
<sequence>MLLCAQGVSREMVGEPASLQRSGSRHLVPAGDLDAHKFKEKLVREKARSGLSSSDPRGWDIMDLVQERSPIRMKETDIQESNGGWTDLAQDLNVVVLFANGLEDLIRPTINFIWFLFVKSSMSSPCYSLIDDARPHLEL</sequence>
<dbReference type="InParanoid" id="A0A194WYY5"/>
<gene>
    <name evidence="1" type="ORF">LY89DRAFT_196620</name>
</gene>